<accession>A0A240UKF1</accession>
<dbReference type="AlphaFoldDB" id="A0A240UKF1"/>
<keyword evidence="2" id="KW-0614">Plasmid</keyword>
<organism evidence="2 4">
    <name type="scientific">Acidovorax carolinensis</name>
    <dbReference type="NCBI Taxonomy" id="553814"/>
    <lineage>
        <taxon>Bacteria</taxon>
        <taxon>Pseudomonadati</taxon>
        <taxon>Pseudomonadota</taxon>
        <taxon>Betaproteobacteria</taxon>
        <taxon>Burkholderiales</taxon>
        <taxon>Comamonadaceae</taxon>
        <taxon>Acidovorax</taxon>
    </lineage>
</organism>
<name>A0A240UKF1_9BURK</name>
<proteinExistence type="predicted"/>
<dbReference type="EMBL" id="CP021370">
    <property type="protein sequence ID" value="ART61630.1"/>
    <property type="molecule type" value="Genomic_DNA"/>
</dbReference>
<dbReference type="RefSeq" id="WP_004637282.1">
    <property type="nucleotide sequence ID" value="NZ_CP021365.1"/>
</dbReference>
<reference evidence="2" key="1">
    <citation type="submission" date="2017-05" db="EMBL/GenBank/DDBJ databases">
        <title>Polyphasic characterization of four soil-derived phenanthrene-degrading Acidovorax strains and proposal of Acidovorax phenanthrenivorans sp. nov.</title>
        <authorList>
            <person name="Singleton D.R."/>
            <person name="Lee J."/>
            <person name="Dickey A.N."/>
            <person name="Stroud A."/>
            <person name="Scholl E.H."/>
            <person name="Wright F.A."/>
            <person name="Aitken M.D."/>
        </authorList>
    </citation>
    <scope>NUCLEOTIDE SEQUENCE [LARGE SCALE GENOMIC DNA]</scope>
    <source>
        <strain evidence="2">P4</strain>
        <plasmid evidence="2">pACP4.4</plasmid>
    </source>
</reference>
<dbReference type="KEGG" id="acip:CBP36_21995"/>
<dbReference type="KEGG" id="acip:CBP36_21545"/>
<geneLocation type="plasmid" evidence="2 4">
    <name>pACP4.4</name>
</geneLocation>
<keyword evidence="4" id="KW-1185">Reference proteome</keyword>
<sequence>MIGSAWLHLASFAVMLVATRTVRRWTWLYALSVLPGTLAHEAMHWMAGWLFGARPVSMSILPRRMPDGELLLGRVLFMRLRWWNAVPVALAPFLLIPLSAGLLWHSAGWPALAWPSLGLKLLAVQCLLATWPSGRDWWHALGGAAVAGALTLAGLYLYNRFGFALR</sequence>
<evidence type="ECO:0000256" key="1">
    <source>
        <dbReference type="SAM" id="Phobius"/>
    </source>
</evidence>
<feature type="transmembrane region" description="Helical" evidence="1">
    <location>
        <begin position="42"/>
        <end position="61"/>
    </location>
</feature>
<evidence type="ECO:0000313" key="4">
    <source>
        <dbReference type="Proteomes" id="UP000194440"/>
    </source>
</evidence>
<dbReference type="OrthoDB" id="8774202at2"/>
<dbReference type="EMBL" id="CP021370">
    <property type="protein sequence ID" value="ART61553.1"/>
    <property type="molecule type" value="Genomic_DNA"/>
</dbReference>
<evidence type="ECO:0008006" key="5">
    <source>
        <dbReference type="Google" id="ProtNLM"/>
    </source>
</evidence>
<protein>
    <recommendedName>
        <fullName evidence="5">Peptidase M50 domain-containing protein</fullName>
    </recommendedName>
</protein>
<keyword evidence="1" id="KW-0472">Membrane</keyword>
<evidence type="ECO:0000313" key="3">
    <source>
        <dbReference type="EMBL" id="ART61630.1"/>
    </source>
</evidence>
<feature type="transmembrane region" description="Helical" evidence="1">
    <location>
        <begin position="137"/>
        <end position="158"/>
    </location>
</feature>
<evidence type="ECO:0000313" key="2">
    <source>
        <dbReference type="EMBL" id="ART61553.1"/>
    </source>
</evidence>
<keyword evidence="1" id="KW-0812">Transmembrane</keyword>
<feature type="transmembrane region" description="Helical" evidence="1">
    <location>
        <begin position="82"/>
        <end position="104"/>
    </location>
</feature>
<gene>
    <name evidence="2" type="ORF">CBP36_21545</name>
    <name evidence="3" type="ORF">CBP36_21995</name>
</gene>
<dbReference type="GeneID" id="61391677"/>
<dbReference type="Proteomes" id="UP000194440">
    <property type="component" value="Plasmid pACP4.4"/>
</dbReference>
<keyword evidence="1" id="KW-1133">Transmembrane helix</keyword>